<keyword evidence="3" id="KW-0677">Repeat</keyword>
<reference evidence="8" key="2">
    <citation type="submission" date="2025-09" db="UniProtKB">
        <authorList>
            <consortium name="Ensembl"/>
        </authorList>
    </citation>
    <scope>IDENTIFICATION</scope>
</reference>
<keyword evidence="5" id="KW-0810">Translation regulation</keyword>
<dbReference type="PROSITE" id="PS50084">
    <property type="entry name" value="KH_TYPE_1"/>
    <property type="match status" value="4"/>
</dbReference>
<dbReference type="GO" id="GO:0006417">
    <property type="term" value="P:regulation of translation"/>
    <property type="evidence" value="ECO:0007669"/>
    <property type="project" value="UniProtKB-KW"/>
</dbReference>
<dbReference type="CDD" id="cd22497">
    <property type="entry name" value="KH-I_IGF2BP2_rpt3"/>
    <property type="match status" value="1"/>
</dbReference>
<dbReference type="PROSITE" id="PS50102">
    <property type="entry name" value="RRM"/>
    <property type="match status" value="1"/>
</dbReference>
<dbReference type="SMART" id="SM00360">
    <property type="entry name" value="RRM"/>
    <property type="match status" value="2"/>
</dbReference>
<dbReference type="CDD" id="cd22500">
    <property type="entry name" value="KH-I_IGF2BP2_rpt4"/>
    <property type="match status" value="1"/>
</dbReference>
<dbReference type="PANTHER" id="PTHR10288">
    <property type="entry name" value="KH DOMAIN CONTAINING RNA BINDING PROTEIN"/>
    <property type="match status" value="1"/>
</dbReference>
<dbReference type="FunFam" id="3.30.310.210:FF:000001">
    <property type="entry name" value="insulin-like growth factor 2 mRNA-binding protein 1 isoform X1"/>
    <property type="match status" value="1"/>
</dbReference>
<keyword evidence="4" id="KW-0509">mRNA transport</keyword>
<dbReference type="GO" id="GO:0051028">
    <property type="term" value="P:mRNA transport"/>
    <property type="evidence" value="ECO:0007669"/>
    <property type="project" value="UniProtKB-KW"/>
</dbReference>
<dbReference type="AlphaFoldDB" id="A0A3Q3W862"/>
<dbReference type="InterPro" id="IPR036612">
    <property type="entry name" value="KH_dom_type_1_sf"/>
</dbReference>
<evidence type="ECO:0000256" key="1">
    <source>
        <dbReference type="ARBA" id="ARBA00009094"/>
    </source>
</evidence>
<evidence type="ECO:0000256" key="6">
    <source>
        <dbReference type="PROSITE-ProRule" id="PRU00176"/>
    </source>
</evidence>
<dbReference type="Gene3D" id="3.30.310.210">
    <property type="match status" value="1"/>
</dbReference>
<dbReference type="Ensembl" id="ENSMMOT00000004870.1">
    <property type="protein sequence ID" value="ENSMMOP00000004784.1"/>
    <property type="gene ID" value="ENSMMOG00000003830.1"/>
</dbReference>
<dbReference type="SUPFAM" id="SSF54928">
    <property type="entry name" value="RNA-binding domain, RBD"/>
    <property type="match status" value="1"/>
</dbReference>
<evidence type="ECO:0000256" key="2">
    <source>
        <dbReference type="ARBA" id="ARBA00022448"/>
    </source>
</evidence>
<dbReference type="InterPro" id="IPR035979">
    <property type="entry name" value="RBD_domain_sf"/>
</dbReference>
<dbReference type="Gene3D" id="3.30.1370.10">
    <property type="entry name" value="K Homology domain, type 1"/>
    <property type="match status" value="2"/>
</dbReference>
<sequence length="552" mass="60719">MNKLYVGNLSPSVTVEDLKQLFGERKLPVADKVLLKSGYAFVDFPDQNSAIKAIETLSGKVELHGKVIEVDYSVPKKLRSRKIQIRNIPPHLQWEVSLCVCVLNTDTETAVVNVTYADKEEAKVAIEKLTGQQFDNYCFNVSYIVDMDAAPPDQAPRARRGGRLSRYQGACQPGPSGELSPLRPVLQDLRIIVPTQFVGAIIGKEGKTIKNVTKQTQSKVDIHRKENAGAAEKPITIHSTPEGCSAACRMILEIIQKEASETKSTEEDIPLKILANNGLVGRLIGKEGRNLKKIEEETGTKITISSLHDLTIYNPERTITVKGSLEARCKAEVEIMKKLREAYENDIAAMNSHSSHLSGLYGVPSASAIAHQHSAQEQEVVYLFIPTQAVGALIGKKGQHIKQLAHFAGASIKIAPAESPDVTERMVIITGTPEAQFKAQGRIFGKLKEENFFTAKEEVKLETHIKVPSSAAGRVIGKGGKTVNELQNLTSAEVIVPRDQTPDENDEVFVKISGHFFASQTAQRKIREIIQQVKQQEQKHQQGTAVSPHHSK</sequence>
<dbReference type="STRING" id="94237.ENSMMOP00000004784"/>
<dbReference type="Proteomes" id="UP000261620">
    <property type="component" value="Unplaced"/>
</dbReference>
<keyword evidence="9" id="KW-1185">Reference proteome</keyword>
<dbReference type="SMART" id="SM00322">
    <property type="entry name" value="KH"/>
    <property type="match status" value="4"/>
</dbReference>
<dbReference type="Pfam" id="PF00013">
    <property type="entry name" value="KH_1"/>
    <property type="match status" value="4"/>
</dbReference>
<accession>A0A3Q3W862</accession>
<evidence type="ECO:0000259" key="7">
    <source>
        <dbReference type="PROSITE" id="PS50102"/>
    </source>
</evidence>
<organism evidence="8 9">
    <name type="scientific">Mola mola</name>
    <name type="common">Ocean sunfish</name>
    <name type="synonym">Tetraodon mola</name>
    <dbReference type="NCBI Taxonomy" id="94237"/>
    <lineage>
        <taxon>Eukaryota</taxon>
        <taxon>Metazoa</taxon>
        <taxon>Chordata</taxon>
        <taxon>Craniata</taxon>
        <taxon>Vertebrata</taxon>
        <taxon>Euteleostomi</taxon>
        <taxon>Actinopterygii</taxon>
        <taxon>Neopterygii</taxon>
        <taxon>Teleostei</taxon>
        <taxon>Neoteleostei</taxon>
        <taxon>Acanthomorphata</taxon>
        <taxon>Eupercaria</taxon>
        <taxon>Tetraodontiformes</taxon>
        <taxon>Molidae</taxon>
        <taxon>Mola</taxon>
    </lineage>
</organism>
<dbReference type="SUPFAM" id="SSF54791">
    <property type="entry name" value="Eukaryotic type KH-domain (KH-domain type I)"/>
    <property type="match status" value="4"/>
</dbReference>
<reference evidence="8" key="1">
    <citation type="submission" date="2025-08" db="UniProtKB">
        <authorList>
            <consortium name="Ensembl"/>
        </authorList>
    </citation>
    <scope>IDENTIFICATION</scope>
</reference>
<name>A0A3Q3W862_MOLML</name>
<evidence type="ECO:0000313" key="9">
    <source>
        <dbReference type="Proteomes" id="UP000261620"/>
    </source>
</evidence>
<keyword evidence="2" id="KW-0813">Transport</keyword>
<dbReference type="InterPro" id="IPR004088">
    <property type="entry name" value="KH_dom_type_1"/>
</dbReference>
<comment type="similarity">
    <text evidence="1">Belongs to the RRM IMP/VICKZ family.</text>
</comment>
<dbReference type="SMR" id="A0A3Q3W862"/>
<evidence type="ECO:0000313" key="8">
    <source>
        <dbReference type="Ensembl" id="ENSMMOP00000004784.1"/>
    </source>
</evidence>
<dbReference type="Gene3D" id="3.30.70.330">
    <property type="match status" value="1"/>
</dbReference>
<evidence type="ECO:0000256" key="4">
    <source>
        <dbReference type="ARBA" id="ARBA00022816"/>
    </source>
</evidence>
<dbReference type="OMA" id="PNNMVGA"/>
<dbReference type="InterPro" id="IPR012677">
    <property type="entry name" value="Nucleotide-bd_a/b_plait_sf"/>
</dbReference>
<feature type="domain" description="RRM" evidence="7">
    <location>
        <begin position="2"/>
        <end position="75"/>
    </location>
</feature>
<dbReference type="Pfam" id="PF00076">
    <property type="entry name" value="RRM_1"/>
    <property type="match status" value="1"/>
</dbReference>
<proteinExistence type="inferred from homology"/>
<dbReference type="InterPro" id="IPR004087">
    <property type="entry name" value="KH_dom"/>
</dbReference>
<dbReference type="InterPro" id="IPR000504">
    <property type="entry name" value="RRM_dom"/>
</dbReference>
<keyword evidence="6" id="KW-0694">RNA-binding</keyword>
<evidence type="ECO:0000256" key="3">
    <source>
        <dbReference type="ARBA" id="ARBA00022737"/>
    </source>
</evidence>
<evidence type="ECO:0000256" key="5">
    <source>
        <dbReference type="ARBA" id="ARBA00022845"/>
    </source>
</evidence>
<protein>
    <recommendedName>
        <fullName evidence="7">RRM domain-containing protein</fullName>
    </recommendedName>
</protein>
<dbReference type="GO" id="GO:0003723">
    <property type="term" value="F:RNA binding"/>
    <property type="evidence" value="ECO:0007669"/>
    <property type="project" value="UniProtKB-UniRule"/>
</dbReference>